<proteinExistence type="predicted"/>
<dbReference type="AlphaFoldDB" id="A0A2S7T496"/>
<evidence type="ECO:0000256" key="1">
    <source>
        <dbReference type="SAM" id="Phobius"/>
    </source>
</evidence>
<keyword evidence="1" id="KW-0472">Membrane</keyword>
<sequence>MRSWGLLKIVIVGLVWTGTTVVLPVVDTGLPWHIDLFFFGLQRFVLVLILMIPFEIRDRKADSRELYTLPQRYGVRPTQWIGYLLILFLFVLTFMRSRFSEGEVLVRLGLSLFLFVLIYFSRNQSGRYYAGLLVEAVPIFYCAALWWVLYGLN</sequence>
<feature type="transmembrane region" description="Helical" evidence="1">
    <location>
        <begin position="32"/>
        <end position="54"/>
    </location>
</feature>
<feature type="transmembrane region" description="Helical" evidence="1">
    <location>
        <begin position="80"/>
        <end position="98"/>
    </location>
</feature>
<comment type="caution">
    <text evidence="2">The sequence shown here is derived from an EMBL/GenBank/DDBJ whole genome shotgun (WGS) entry which is preliminary data.</text>
</comment>
<protein>
    <submittedName>
        <fullName evidence="2">Uncharacterized protein</fullName>
    </submittedName>
</protein>
<accession>A0A2S7T496</accession>
<feature type="transmembrane region" description="Helical" evidence="1">
    <location>
        <begin position="128"/>
        <end position="149"/>
    </location>
</feature>
<feature type="transmembrane region" description="Helical" evidence="1">
    <location>
        <begin position="104"/>
        <end position="121"/>
    </location>
</feature>
<gene>
    <name evidence="2" type="ORF">BST99_00280</name>
</gene>
<dbReference type="Proteomes" id="UP000239366">
    <property type="component" value="Unassembled WGS sequence"/>
</dbReference>
<feature type="transmembrane region" description="Helical" evidence="1">
    <location>
        <begin position="7"/>
        <end position="26"/>
    </location>
</feature>
<keyword evidence="1" id="KW-0812">Transmembrane</keyword>
<reference evidence="3" key="1">
    <citation type="submission" date="2016-11" db="EMBL/GenBank/DDBJ databases">
        <title>Trade-off between light-utilization and light-protection in marine flavobacteria.</title>
        <authorList>
            <person name="Kumagai Y."/>
            <person name="Yoshizawa S."/>
            <person name="Kogure K."/>
        </authorList>
    </citation>
    <scope>NUCLEOTIDE SEQUENCE [LARGE SCALE GENOMIC DNA]</scope>
    <source>
        <strain evidence="3">SG-18</strain>
    </source>
</reference>
<name>A0A2S7T496_9FLAO</name>
<evidence type="ECO:0000313" key="3">
    <source>
        <dbReference type="Proteomes" id="UP000239366"/>
    </source>
</evidence>
<keyword evidence="1" id="KW-1133">Transmembrane helix</keyword>
<organism evidence="2 3">
    <name type="scientific">Aureicoccus marinus</name>
    <dbReference type="NCBI Taxonomy" id="754435"/>
    <lineage>
        <taxon>Bacteria</taxon>
        <taxon>Pseudomonadati</taxon>
        <taxon>Bacteroidota</taxon>
        <taxon>Flavobacteriia</taxon>
        <taxon>Flavobacteriales</taxon>
        <taxon>Flavobacteriaceae</taxon>
        <taxon>Aureicoccus</taxon>
    </lineage>
</organism>
<dbReference type="EMBL" id="MQVX01000001">
    <property type="protein sequence ID" value="PQJ14391.1"/>
    <property type="molecule type" value="Genomic_DNA"/>
</dbReference>
<keyword evidence="3" id="KW-1185">Reference proteome</keyword>
<evidence type="ECO:0000313" key="2">
    <source>
        <dbReference type="EMBL" id="PQJ14391.1"/>
    </source>
</evidence>